<dbReference type="Proteomes" id="UP001457282">
    <property type="component" value="Unassembled WGS sequence"/>
</dbReference>
<name>A0AAW1XUY8_RUBAR</name>
<feature type="signal peptide" evidence="1">
    <location>
        <begin position="1"/>
        <end position="16"/>
    </location>
</feature>
<keyword evidence="1" id="KW-0732">Signal</keyword>
<organism evidence="2 3">
    <name type="scientific">Rubus argutus</name>
    <name type="common">Southern blackberry</name>
    <dbReference type="NCBI Taxonomy" id="59490"/>
    <lineage>
        <taxon>Eukaryota</taxon>
        <taxon>Viridiplantae</taxon>
        <taxon>Streptophyta</taxon>
        <taxon>Embryophyta</taxon>
        <taxon>Tracheophyta</taxon>
        <taxon>Spermatophyta</taxon>
        <taxon>Magnoliopsida</taxon>
        <taxon>eudicotyledons</taxon>
        <taxon>Gunneridae</taxon>
        <taxon>Pentapetalae</taxon>
        <taxon>rosids</taxon>
        <taxon>fabids</taxon>
        <taxon>Rosales</taxon>
        <taxon>Rosaceae</taxon>
        <taxon>Rosoideae</taxon>
        <taxon>Rosoideae incertae sedis</taxon>
        <taxon>Rubus</taxon>
    </lineage>
</organism>
<proteinExistence type="predicted"/>
<reference evidence="2 3" key="1">
    <citation type="journal article" date="2023" name="G3 (Bethesda)">
        <title>A chromosome-length genome assembly and annotation of blackberry (Rubus argutus, cv. 'Hillquist').</title>
        <authorList>
            <person name="Bruna T."/>
            <person name="Aryal R."/>
            <person name="Dudchenko O."/>
            <person name="Sargent D.J."/>
            <person name="Mead D."/>
            <person name="Buti M."/>
            <person name="Cavallini A."/>
            <person name="Hytonen T."/>
            <person name="Andres J."/>
            <person name="Pham M."/>
            <person name="Weisz D."/>
            <person name="Mascagni F."/>
            <person name="Usai G."/>
            <person name="Natali L."/>
            <person name="Bassil N."/>
            <person name="Fernandez G.E."/>
            <person name="Lomsadze A."/>
            <person name="Armour M."/>
            <person name="Olukolu B."/>
            <person name="Poorten T."/>
            <person name="Britton C."/>
            <person name="Davik J."/>
            <person name="Ashrafi H."/>
            <person name="Aiden E.L."/>
            <person name="Borodovsky M."/>
            <person name="Worthington M."/>
        </authorList>
    </citation>
    <scope>NUCLEOTIDE SEQUENCE [LARGE SCALE GENOMIC DNA]</scope>
    <source>
        <strain evidence="2">PI 553951</strain>
    </source>
</reference>
<evidence type="ECO:0000256" key="1">
    <source>
        <dbReference type="SAM" id="SignalP"/>
    </source>
</evidence>
<comment type="caution">
    <text evidence="2">The sequence shown here is derived from an EMBL/GenBank/DDBJ whole genome shotgun (WGS) entry which is preliminary data.</text>
</comment>
<sequence length="73" mass="8307">MLTMMMMMMMTTRTRGATPCLVHSSTTTTPLVVYFNNYLASFHSQPSNPNKTGNTQPPNFEDALKVFDEMLQR</sequence>
<keyword evidence="3" id="KW-1185">Reference proteome</keyword>
<protein>
    <submittedName>
        <fullName evidence="2">Uncharacterized protein</fullName>
    </submittedName>
</protein>
<dbReference type="AlphaFoldDB" id="A0AAW1XUY8"/>
<accession>A0AAW1XUY8</accession>
<feature type="chain" id="PRO_5043710653" evidence="1">
    <location>
        <begin position="17"/>
        <end position="73"/>
    </location>
</feature>
<evidence type="ECO:0000313" key="3">
    <source>
        <dbReference type="Proteomes" id="UP001457282"/>
    </source>
</evidence>
<gene>
    <name evidence="2" type="ORF">M0R45_017006</name>
</gene>
<dbReference type="EMBL" id="JBEDUW010000003">
    <property type="protein sequence ID" value="KAK9940338.1"/>
    <property type="molecule type" value="Genomic_DNA"/>
</dbReference>
<evidence type="ECO:0000313" key="2">
    <source>
        <dbReference type="EMBL" id="KAK9940338.1"/>
    </source>
</evidence>